<keyword evidence="1" id="KW-0812">Transmembrane</keyword>
<keyword evidence="1" id="KW-1133">Transmembrane helix</keyword>
<dbReference type="PaxDb" id="4113-PGSC0003DMT400050385"/>
<dbReference type="AlphaFoldDB" id="M1BQ75"/>
<accession>M1BQ75</accession>
<feature type="transmembrane region" description="Helical" evidence="1">
    <location>
        <begin position="20"/>
        <end position="43"/>
    </location>
</feature>
<evidence type="ECO:0000256" key="1">
    <source>
        <dbReference type="SAM" id="Phobius"/>
    </source>
</evidence>
<sequence>MVLNLMSSMTIIRLSGSFIGILLMVLMGIMVRGLGTSFLYGMADGKRKSNRSQFIQQDLFGSDLPATGLRNKELSINKKEEWDAALLVPTGTEWND</sequence>
<reference evidence="2" key="2">
    <citation type="submission" date="2015-06" db="UniProtKB">
        <authorList>
            <consortium name="EnsemblPlants"/>
        </authorList>
    </citation>
    <scope>IDENTIFICATION</scope>
    <source>
        <strain evidence="2">DM1-3 516 R44</strain>
    </source>
</reference>
<reference evidence="3" key="1">
    <citation type="journal article" date="2011" name="Nature">
        <title>Genome sequence and analysis of the tuber crop potato.</title>
        <authorList>
            <consortium name="The Potato Genome Sequencing Consortium"/>
        </authorList>
    </citation>
    <scope>NUCLEOTIDE SEQUENCE [LARGE SCALE GENOMIC DNA]</scope>
    <source>
        <strain evidence="3">cv. DM1-3 516 R44</strain>
    </source>
</reference>
<keyword evidence="1" id="KW-0472">Membrane</keyword>
<organism evidence="2 3">
    <name type="scientific">Solanum tuberosum</name>
    <name type="common">Potato</name>
    <dbReference type="NCBI Taxonomy" id="4113"/>
    <lineage>
        <taxon>Eukaryota</taxon>
        <taxon>Viridiplantae</taxon>
        <taxon>Streptophyta</taxon>
        <taxon>Embryophyta</taxon>
        <taxon>Tracheophyta</taxon>
        <taxon>Spermatophyta</taxon>
        <taxon>Magnoliopsida</taxon>
        <taxon>eudicotyledons</taxon>
        <taxon>Gunneridae</taxon>
        <taxon>Pentapetalae</taxon>
        <taxon>asterids</taxon>
        <taxon>lamiids</taxon>
        <taxon>Solanales</taxon>
        <taxon>Solanaceae</taxon>
        <taxon>Solanoideae</taxon>
        <taxon>Solaneae</taxon>
        <taxon>Solanum</taxon>
    </lineage>
</organism>
<dbReference type="EnsemblPlants" id="PGSC0003DMT400050385">
    <property type="protein sequence ID" value="PGSC0003DMT400050385"/>
    <property type="gene ID" value="PGSC0003DMG400019586"/>
</dbReference>
<dbReference type="InParanoid" id="M1BQ75"/>
<protein>
    <submittedName>
        <fullName evidence="2">Uncharacterized protein</fullName>
    </submittedName>
</protein>
<dbReference type="Proteomes" id="UP000011115">
    <property type="component" value="Unassembled WGS sequence"/>
</dbReference>
<proteinExistence type="predicted"/>
<evidence type="ECO:0000313" key="2">
    <source>
        <dbReference type="EnsemblPlants" id="PGSC0003DMT400050385"/>
    </source>
</evidence>
<evidence type="ECO:0000313" key="3">
    <source>
        <dbReference type="Proteomes" id="UP000011115"/>
    </source>
</evidence>
<keyword evidence="3" id="KW-1185">Reference proteome</keyword>
<name>M1BQ75_SOLTU</name>
<dbReference type="HOGENOM" id="CLU_2363754_0_0_1"/>
<dbReference type="Gramene" id="PGSC0003DMT400050385">
    <property type="protein sequence ID" value="PGSC0003DMT400050385"/>
    <property type="gene ID" value="PGSC0003DMG400019586"/>
</dbReference>